<name>A0AB39CC81_9VIRU</name>
<dbReference type="EMBL" id="PQ015378">
    <property type="protein sequence ID" value="XDJ14563.1"/>
    <property type="molecule type" value="Genomic_DNA"/>
</dbReference>
<proteinExistence type="predicted"/>
<evidence type="ECO:0000313" key="1">
    <source>
        <dbReference type="EMBL" id="XDJ14563.1"/>
    </source>
</evidence>
<protein>
    <submittedName>
        <fullName evidence="1">Uncharacterized protein</fullName>
    </submittedName>
</protein>
<sequence>MKAGLAHQVQQILELFRDEFPANDIMAKAVDRGTYWQWFAEVPFEVPPILEHALKDALADKWFDRITVNPYHEGYTRVSITVMKGETDESHEG</sequence>
<accession>A0AB39CC81</accession>
<reference evidence="1" key="1">
    <citation type="submission" date="2024-07" db="EMBL/GenBank/DDBJ databases">
        <authorList>
            <person name="Bringhurst R.M."/>
            <person name="Homer T.E."/>
        </authorList>
    </citation>
    <scope>NUCLEOTIDE SEQUENCE</scope>
</reference>
<organism evidence="1">
    <name type="scientific">Pseudomonas phage RVTF4</name>
    <dbReference type="NCBI Taxonomy" id="3236931"/>
    <lineage>
        <taxon>Viruses</taxon>
    </lineage>
</organism>